<sequence length="372" mass="42476">MSAYLTPIITAIVIFPILAALAVVPYALHQYRRFGSISKLKLLIFFSFCFYLLCAYFLVILPLPDRAAVAKLTTARYNLVPFTAARYFLKTTVLRLTVPATYVAALKQSGFIQPFFNLMLTLPFGLYLRYIWHVSFKKALIASFCLSLFFELTQLSGLYFIYPRSYRLFDVDDLILNTSGGLIGFASEPVFAKIFPSIEQLNQDAASERLVASFWRRFLALLIDLFIFNLVSDMITTCSHQLSNQNYGIYLVEVLIYFVAIPYFWQGGTLGKHLVKIRMVGVDEQRLGLLPLLFRQFLLFGVMLGNVRFLIPSLLQWISDAKSQHVLAFYFTGLAICGAFLLLCALNTLVLLLKKNSRMFYERVTKSHEIGY</sequence>
<evidence type="ECO:0000256" key="5">
    <source>
        <dbReference type="SAM" id="Phobius"/>
    </source>
</evidence>
<dbReference type="InterPro" id="IPR010432">
    <property type="entry name" value="RDD"/>
</dbReference>
<keyword evidence="4 5" id="KW-0472">Membrane</keyword>
<evidence type="ECO:0000256" key="4">
    <source>
        <dbReference type="ARBA" id="ARBA00023136"/>
    </source>
</evidence>
<dbReference type="Pfam" id="PF04892">
    <property type="entry name" value="VanZ"/>
    <property type="match status" value="1"/>
</dbReference>
<feature type="transmembrane region" description="Helical" evidence="5">
    <location>
        <begin position="287"/>
        <end position="307"/>
    </location>
</feature>
<evidence type="ECO:0000313" key="9">
    <source>
        <dbReference type="Proteomes" id="UP000051315"/>
    </source>
</evidence>
<dbReference type="PIRSF" id="PIRSF031578">
    <property type="entry name" value="Uncharacterised_Vanz_RDD-cont"/>
    <property type="match status" value="1"/>
</dbReference>
<evidence type="ECO:0000259" key="7">
    <source>
        <dbReference type="Pfam" id="PF06271"/>
    </source>
</evidence>
<organism evidence="8 9">
    <name type="scientific">Lapidilactobacillus concavus DSM 17758</name>
    <dbReference type="NCBI Taxonomy" id="1423735"/>
    <lineage>
        <taxon>Bacteria</taxon>
        <taxon>Bacillati</taxon>
        <taxon>Bacillota</taxon>
        <taxon>Bacilli</taxon>
        <taxon>Lactobacillales</taxon>
        <taxon>Lactobacillaceae</taxon>
        <taxon>Lapidilactobacillus</taxon>
    </lineage>
</organism>
<evidence type="ECO:0000256" key="2">
    <source>
        <dbReference type="ARBA" id="ARBA00022692"/>
    </source>
</evidence>
<comment type="subcellular location">
    <subcellularLocation>
        <location evidence="1">Membrane</location>
        <topology evidence="1">Multi-pass membrane protein</topology>
    </subcellularLocation>
</comment>
<dbReference type="RefSeq" id="WP_057825359.1">
    <property type="nucleotide sequence ID" value="NZ_AZFX01000082.1"/>
</dbReference>
<dbReference type="OrthoDB" id="4822551at2"/>
<evidence type="ECO:0000259" key="6">
    <source>
        <dbReference type="Pfam" id="PF04892"/>
    </source>
</evidence>
<evidence type="ECO:0000313" key="8">
    <source>
        <dbReference type="EMBL" id="KRM08590.1"/>
    </source>
</evidence>
<dbReference type="STRING" id="1423735.FC15_GL000467"/>
<dbReference type="GO" id="GO:0016020">
    <property type="term" value="C:membrane"/>
    <property type="evidence" value="ECO:0007669"/>
    <property type="project" value="UniProtKB-SubCell"/>
</dbReference>
<proteinExistence type="predicted"/>
<dbReference type="InterPro" id="IPR021192">
    <property type="entry name" value="UCP031578_Vanz/RDD"/>
</dbReference>
<gene>
    <name evidence="8" type="ORF">FC15_GL000467</name>
</gene>
<keyword evidence="3 5" id="KW-1133">Transmembrane helix</keyword>
<feature type="domain" description="RDD" evidence="7">
    <location>
        <begin position="211"/>
        <end position="356"/>
    </location>
</feature>
<dbReference type="Pfam" id="PF06271">
    <property type="entry name" value="RDD"/>
    <property type="match status" value="1"/>
</dbReference>
<feature type="transmembrane region" description="Helical" evidence="5">
    <location>
        <begin position="111"/>
        <end position="132"/>
    </location>
</feature>
<dbReference type="PANTHER" id="PTHR36834:SF1">
    <property type="entry name" value="INTEGRAL MEMBRANE PROTEIN"/>
    <property type="match status" value="1"/>
</dbReference>
<dbReference type="AlphaFoldDB" id="A0A0R1VS78"/>
<protein>
    <submittedName>
        <fullName evidence="8">Integral membrane protein</fullName>
    </submittedName>
</protein>
<feature type="transmembrane region" description="Helical" evidence="5">
    <location>
        <begin position="327"/>
        <end position="353"/>
    </location>
</feature>
<name>A0A0R1VS78_9LACO</name>
<dbReference type="InterPro" id="IPR053150">
    <property type="entry name" value="Teicoplanin_resist-assoc"/>
</dbReference>
<evidence type="ECO:0000256" key="3">
    <source>
        <dbReference type="ARBA" id="ARBA00022989"/>
    </source>
</evidence>
<dbReference type="Proteomes" id="UP000051315">
    <property type="component" value="Unassembled WGS sequence"/>
</dbReference>
<dbReference type="PATRIC" id="fig|1423735.3.peg.482"/>
<feature type="domain" description="VanZ-like" evidence="6">
    <location>
        <begin position="48"/>
        <end position="186"/>
    </location>
</feature>
<comment type="caution">
    <text evidence="8">The sequence shown here is derived from an EMBL/GenBank/DDBJ whole genome shotgun (WGS) entry which is preliminary data.</text>
</comment>
<feature type="transmembrane region" description="Helical" evidence="5">
    <location>
        <begin position="6"/>
        <end position="28"/>
    </location>
</feature>
<feature type="transmembrane region" description="Helical" evidence="5">
    <location>
        <begin position="247"/>
        <end position="266"/>
    </location>
</feature>
<feature type="transmembrane region" description="Helical" evidence="5">
    <location>
        <begin position="139"/>
        <end position="162"/>
    </location>
</feature>
<dbReference type="InterPro" id="IPR006976">
    <property type="entry name" value="VanZ-like"/>
</dbReference>
<keyword evidence="9" id="KW-1185">Reference proteome</keyword>
<feature type="transmembrane region" description="Helical" evidence="5">
    <location>
        <begin position="174"/>
        <end position="195"/>
    </location>
</feature>
<keyword evidence="2 5" id="KW-0812">Transmembrane</keyword>
<dbReference type="PANTHER" id="PTHR36834">
    <property type="entry name" value="MEMBRANE PROTEIN-RELATED"/>
    <property type="match status" value="1"/>
</dbReference>
<evidence type="ECO:0000256" key="1">
    <source>
        <dbReference type="ARBA" id="ARBA00004141"/>
    </source>
</evidence>
<feature type="transmembrane region" description="Helical" evidence="5">
    <location>
        <begin position="40"/>
        <end position="63"/>
    </location>
</feature>
<accession>A0A0R1VS78</accession>
<feature type="transmembrane region" description="Helical" evidence="5">
    <location>
        <begin position="215"/>
        <end position="235"/>
    </location>
</feature>
<dbReference type="EMBL" id="AZFX01000082">
    <property type="protein sequence ID" value="KRM08590.1"/>
    <property type="molecule type" value="Genomic_DNA"/>
</dbReference>
<reference evidence="8 9" key="1">
    <citation type="journal article" date="2015" name="Genome Announc.">
        <title>Expanding the biotechnology potential of lactobacilli through comparative genomics of 213 strains and associated genera.</title>
        <authorList>
            <person name="Sun Z."/>
            <person name="Harris H.M."/>
            <person name="McCann A."/>
            <person name="Guo C."/>
            <person name="Argimon S."/>
            <person name="Zhang W."/>
            <person name="Yang X."/>
            <person name="Jeffery I.B."/>
            <person name="Cooney J.C."/>
            <person name="Kagawa T.F."/>
            <person name="Liu W."/>
            <person name="Song Y."/>
            <person name="Salvetti E."/>
            <person name="Wrobel A."/>
            <person name="Rasinkangas P."/>
            <person name="Parkhill J."/>
            <person name="Rea M.C."/>
            <person name="O'Sullivan O."/>
            <person name="Ritari J."/>
            <person name="Douillard F.P."/>
            <person name="Paul Ross R."/>
            <person name="Yang R."/>
            <person name="Briner A.E."/>
            <person name="Felis G.E."/>
            <person name="de Vos W.M."/>
            <person name="Barrangou R."/>
            <person name="Klaenhammer T.R."/>
            <person name="Caufield P.W."/>
            <person name="Cui Y."/>
            <person name="Zhang H."/>
            <person name="O'Toole P.W."/>
        </authorList>
    </citation>
    <scope>NUCLEOTIDE SEQUENCE [LARGE SCALE GENOMIC DNA]</scope>
    <source>
        <strain evidence="8 9">DSM 17758</strain>
    </source>
</reference>